<evidence type="ECO:0000313" key="3">
    <source>
        <dbReference type="EMBL" id="JAP77245.1"/>
    </source>
</evidence>
<dbReference type="AlphaFoldDB" id="A0A131YFJ3"/>
<proteinExistence type="predicted"/>
<name>A0A131YFJ3_RHIAP</name>
<evidence type="ECO:0000256" key="2">
    <source>
        <dbReference type="SAM" id="SignalP"/>
    </source>
</evidence>
<feature type="signal peptide" evidence="2">
    <location>
        <begin position="1"/>
        <end position="19"/>
    </location>
</feature>
<protein>
    <recommendedName>
        <fullName evidence="4">Secreted protein</fullName>
    </recommendedName>
</protein>
<evidence type="ECO:0000256" key="1">
    <source>
        <dbReference type="SAM" id="MobiDB-lite"/>
    </source>
</evidence>
<accession>A0A131YFJ3</accession>
<reference evidence="3" key="1">
    <citation type="journal article" date="2016" name="Ticks Tick Borne Dis.">
        <title>De novo assembly and annotation of the salivary gland transcriptome of Rhipicephalus appendiculatus male and female ticks during blood feeding.</title>
        <authorList>
            <person name="de Castro M.H."/>
            <person name="de Klerk D."/>
            <person name="Pienaar R."/>
            <person name="Latif A.A."/>
            <person name="Rees D.J."/>
            <person name="Mans B.J."/>
        </authorList>
    </citation>
    <scope>NUCLEOTIDE SEQUENCE</scope>
    <source>
        <tissue evidence="3">Salivary glands</tissue>
    </source>
</reference>
<organism evidence="3">
    <name type="scientific">Rhipicephalus appendiculatus</name>
    <name type="common">Brown ear tick</name>
    <dbReference type="NCBI Taxonomy" id="34631"/>
    <lineage>
        <taxon>Eukaryota</taxon>
        <taxon>Metazoa</taxon>
        <taxon>Ecdysozoa</taxon>
        <taxon>Arthropoda</taxon>
        <taxon>Chelicerata</taxon>
        <taxon>Arachnida</taxon>
        <taxon>Acari</taxon>
        <taxon>Parasitiformes</taxon>
        <taxon>Ixodida</taxon>
        <taxon>Ixodoidea</taxon>
        <taxon>Ixodidae</taxon>
        <taxon>Rhipicephalinae</taxon>
        <taxon>Rhipicephalus</taxon>
        <taxon>Rhipicephalus</taxon>
    </lineage>
</organism>
<sequence length="98" mass="10288">MNPTTIALSLLVLAAVCSADSERQRDCSSSGCAEEKRDLSAGEQGLNAADGEQSATHRAPASPRQAHDSHQQDSSSPLLKVNFWLTLLISALVAALLS</sequence>
<feature type="region of interest" description="Disordered" evidence="1">
    <location>
        <begin position="21"/>
        <end position="76"/>
    </location>
</feature>
<keyword evidence="2" id="KW-0732">Signal</keyword>
<evidence type="ECO:0008006" key="4">
    <source>
        <dbReference type="Google" id="ProtNLM"/>
    </source>
</evidence>
<dbReference type="EMBL" id="GEDV01011312">
    <property type="protein sequence ID" value="JAP77245.1"/>
    <property type="molecule type" value="Transcribed_RNA"/>
</dbReference>
<feature type="chain" id="PRO_5007284979" description="Secreted protein" evidence="2">
    <location>
        <begin position="20"/>
        <end position="98"/>
    </location>
</feature>